<proteinExistence type="predicted"/>
<feature type="compositionally biased region" description="Basic residues" evidence="1">
    <location>
        <begin position="65"/>
        <end position="74"/>
    </location>
</feature>
<reference evidence="2 3" key="1">
    <citation type="submission" date="2021-06" db="EMBL/GenBank/DDBJ databases">
        <title>A haploid diamondback moth (Plutella xylostella L.) genome assembly resolves 31 chromosomes and identifies a diamide resistance mutation.</title>
        <authorList>
            <person name="Ward C.M."/>
            <person name="Perry K.D."/>
            <person name="Baker G."/>
            <person name="Powis K."/>
            <person name="Heckel D.G."/>
            <person name="Baxter S.W."/>
        </authorList>
    </citation>
    <scope>NUCLEOTIDE SEQUENCE [LARGE SCALE GENOMIC DNA]</scope>
    <source>
        <strain evidence="2 3">LV</strain>
        <tissue evidence="2">Single pupa</tissue>
    </source>
</reference>
<name>A0ABQ7QG53_PLUXY</name>
<evidence type="ECO:0000313" key="3">
    <source>
        <dbReference type="Proteomes" id="UP000823941"/>
    </source>
</evidence>
<accession>A0ABQ7QG53</accession>
<dbReference type="Proteomes" id="UP000823941">
    <property type="component" value="Chromosome 15"/>
</dbReference>
<dbReference type="EMBL" id="JAHIBW010000015">
    <property type="protein sequence ID" value="KAG7304196.1"/>
    <property type="molecule type" value="Genomic_DNA"/>
</dbReference>
<gene>
    <name evidence="2" type="ORF">JYU34_011134</name>
</gene>
<evidence type="ECO:0000313" key="2">
    <source>
        <dbReference type="EMBL" id="KAG7304196.1"/>
    </source>
</evidence>
<keyword evidence="3" id="KW-1185">Reference proteome</keyword>
<sequence length="74" mass="8251">MTPQSRHDRGRLHCAAGTLHQHPLPASWLRQVPAVAAAPLVTPRVTVNPPRRSAYPLRPATTKQSYRRSKSHPD</sequence>
<feature type="region of interest" description="Disordered" evidence="1">
    <location>
        <begin position="46"/>
        <end position="74"/>
    </location>
</feature>
<comment type="caution">
    <text evidence="2">The sequence shown here is derived from an EMBL/GenBank/DDBJ whole genome shotgun (WGS) entry which is preliminary data.</text>
</comment>
<evidence type="ECO:0000256" key="1">
    <source>
        <dbReference type="SAM" id="MobiDB-lite"/>
    </source>
</evidence>
<organism evidence="2 3">
    <name type="scientific">Plutella xylostella</name>
    <name type="common">Diamondback moth</name>
    <name type="synonym">Plutella maculipennis</name>
    <dbReference type="NCBI Taxonomy" id="51655"/>
    <lineage>
        <taxon>Eukaryota</taxon>
        <taxon>Metazoa</taxon>
        <taxon>Ecdysozoa</taxon>
        <taxon>Arthropoda</taxon>
        <taxon>Hexapoda</taxon>
        <taxon>Insecta</taxon>
        <taxon>Pterygota</taxon>
        <taxon>Neoptera</taxon>
        <taxon>Endopterygota</taxon>
        <taxon>Lepidoptera</taxon>
        <taxon>Glossata</taxon>
        <taxon>Ditrysia</taxon>
        <taxon>Yponomeutoidea</taxon>
        <taxon>Plutellidae</taxon>
        <taxon>Plutella</taxon>
    </lineage>
</organism>
<protein>
    <submittedName>
        <fullName evidence="2">Uncharacterized protein</fullName>
    </submittedName>
</protein>